<dbReference type="EMBL" id="BLAY01000498">
    <property type="protein sequence ID" value="GET44662.1"/>
    <property type="molecule type" value="Genomic_DNA"/>
</dbReference>
<evidence type="ECO:0000313" key="1">
    <source>
        <dbReference type="EMBL" id="GET44662.1"/>
    </source>
</evidence>
<reference evidence="1" key="1">
    <citation type="submission" date="2019-10" db="EMBL/GenBank/DDBJ databases">
        <title>Draft genome sequece of Microseira wollei NIES-4236.</title>
        <authorList>
            <person name="Yamaguchi H."/>
            <person name="Suzuki S."/>
            <person name="Kawachi M."/>
        </authorList>
    </citation>
    <scope>NUCLEOTIDE SEQUENCE</scope>
    <source>
        <strain evidence="1">NIES-4236</strain>
    </source>
</reference>
<accession>A0AAV3XU17</accession>
<evidence type="ECO:0000313" key="2">
    <source>
        <dbReference type="Proteomes" id="UP001050975"/>
    </source>
</evidence>
<sequence length="96" mass="10965">MQVRQRGNRLCLRATLPPQPGSEDKKPHQQHIALGVYANPAEFKRAKAEAIVVGGLLACKEFSWEPYLKDNSVSATAKTCREWAEEFEKDYFTRRV</sequence>
<gene>
    <name evidence="1" type="ORF">MiSe_94930</name>
</gene>
<dbReference type="AlphaFoldDB" id="A0AAV3XU17"/>
<comment type="caution">
    <text evidence="1">The sequence shown here is derived from an EMBL/GenBank/DDBJ whole genome shotgun (WGS) entry which is preliminary data.</text>
</comment>
<keyword evidence="2" id="KW-1185">Reference proteome</keyword>
<name>A0AAV3XU17_9CYAN</name>
<protein>
    <submittedName>
        <fullName evidence="1">Uncharacterized protein</fullName>
    </submittedName>
</protein>
<dbReference type="Proteomes" id="UP001050975">
    <property type="component" value="Unassembled WGS sequence"/>
</dbReference>
<proteinExistence type="predicted"/>
<organism evidence="1 2">
    <name type="scientific">Microseira wollei NIES-4236</name>
    <dbReference type="NCBI Taxonomy" id="2530354"/>
    <lineage>
        <taxon>Bacteria</taxon>
        <taxon>Bacillati</taxon>
        <taxon>Cyanobacteriota</taxon>
        <taxon>Cyanophyceae</taxon>
        <taxon>Oscillatoriophycideae</taxon>
        <taxon>Aerosakkonematales</taxon>
        <taxon>Aerosakkonemataceae</taxon>
        <taxon>Microseira</taxon>
    </lineage>
</organism>